<name>A0A1X6ZI26_9RHOB</name>
<reference evidence="1 2" key="1">
    <citation type="submission" date="2017-03" db="EMBL/GenBank/DDBJ databases">
        <authorList>
            <person name="Afonso C.L."/>
            <person name="Miller P.J."/>
            <person name="Scott M.A."/>
            <person name="Spackman E."/>
            <person name="Goraichik I."/>
            <person name="Dimitrov K.M."/>
            <person name="Suarez D.L."/>
            <person name="Swayne D.E."/>
        </authorList>
    </citation>
    <scope>NUCLEOTIDE SEQUENCE [LARGE SCALE GENOMIC DNA]</scope>
    <source>
        <strain evidence="1 2">CECT 7450</strain>
    </source>
</reference>
<gene>
    <name evidence="1" type="ORF">ROA7450_02619</name>
</gene>
<evidence type="ECO:0008006" key="3">
    <source>
        <dbReference type="Google" id="ProtNLM"/>
    </source>
</evidence>
<accession>A0A1X6ZI26</accession>
<evidence type="ECO:0000313" key="1">
    <source>
        <dbReference type="EMBL" id="SLN51870.1"/>
    </source>
</evidence>
<dbReference type="OrthoDB" id="8759424at2"/>
<dbReference type="Gene3D" id="3.10.450.50">
    <property type="match status" value="1"/>
</dbReference>
<dbReference type="RefSeq" id="WP_159454042.1">
    <property type="nucleotide sequence ID" value="NZ_FWFX01000007.1"/>
</dbReference>
<dbReference type="InterPro" id="IPR032710">
    <property type="entry name" value="NTF2-like_dom_sf"/>
</dbReference>
<evidence type="ECO:0000313" key="2">
    <source>
        <dbReference type="Proteomes" id="UP000193061"/>
    </source>
</evidence>
<protein>
    <recommendedName>
        <fullName evidence="3">SnoaL-like domain protein</fullName>
    </recommendedName>
</protein>
<dbReference type="SUPFAM" id="SSF54427">
    <property type="entry name" value="NTF2-like"/>
    <property type="match status" value="1"/>
</dbReference>
<dbReference type="EMBL" id="FWFX01000007">
    <property type="protein sequence ID" value="SLN51870.1"/>
    <property type="molecule type" value="Genomic_DNA"/>
</dbReference>
<proteinExistence type="predicted"/>
<keyword evidence="2" id="KW-1185">Reference proteome</keyword>
<organism evidence="1 2">
    <name type="scientific">Roseovarius albus</name>
    <dbReference type="NCBI Taxonomy" id="1247867"/>
    <lineage>
        <taxon>Bacteria</taxon>
        <taxon>Pseudomonadati</taxon>
        <taxon>Pseudomonadota</taxon>
        <taxon>Alphaproteobacteria</taxon>
        <taxon>Rhodobacterales</taxon>
        <taxon>Roseobacteraceae</taxon>
        <taxon>Roseovarius</taxon>
    </lineage>
</organism>
<dbReference type="Proteomes" id="UP000193061">
    <property type="component" value="Unassembled WGS sequence"/>
</dbReference>
<sequence length="58" mass="6577">MQHTISGIWEGGLTAFCDGLVHHTRKDLSEHDVPFATRFEVQDGKITDYRIYVDISGL</sequence>
<dbReference type="AlphaFoldDB" id="A0A1X6ZI26"/>